<evidence type="ECO:0000313" key="1">
    <source>
        <dbReference type="EMBL" id="KAK0708930.1"/>
    </source>
</evidence>
<gene>
    <name evidence="1" type="ORF">B0T21DRAFT_298381</name>
</gene>
<organism evidence="1 2">
    <name type="scientific">Apiosordaria backusii</name>
    <dbReference type="NCBI Taxonomy" id="314023"/>
    <lineage>
        <taxon>Eukaryota</taxon>
        <taxon>Fungi</taxon>
        <taxon>Dikarya</taxon>
        <taxon>Ascomycota</taxon>
        <taxon>Pezizomycotina</taxon>
        <taxon>Sordariomycetes</taxon>
        <taxon>Sordariomycetidae</taxon>
        <taxon>Sordariales</taxon>
        <taxon>Lasiosphaeriaceae</taxon>
        <taxon>Apiosordaria</taxon>
    </lineage>
</organism>
<protein>
    <submittedName>
        <fullName evidence="1">Uncharacterized protein</fullName>
    </submittedName>
</protein>
<feature type="non-terminal residue" evidence="1">
    <location>
        <position position="1"/>
    </location>
</feature>
<dbReference type="EMBL" id="JAUKTV010000018">
    <property type="protein sequence ID" value="KAK0708930.1"/>
    <property type="molecule type" value="Genomic_DNA"/>
</dbReference>
<accession>A0AA40A470</accession>
<sequence length="73" mass="8684">NPRTMDVNEKVNRFLHSIVQSSTFSATEELLAENQSLHQRIAALQRTEQNLLRHTQDLSRRLTSRQQLYHNRR</sequence>
<dbReference type="AlphaFoldDB" id="A0AA40A470"/>
<comment type="caution">
    <text evidence="1">The sequence shown here is derived from an EMBL/GenBank/DDBJ whole genome shotgun (WGS) entry which is preliminary data.</text>
</comment>
<proteinExistence type="predicted"/>
<keyword evidence="2" id="KW-1185">Reference proteome</keyword>
<dbReference type="Proteomes" id="UP001172159">
    <property type="component" value="Unassembled WGS sequence"/>
</dbReference>
<name>A0AA40A470_9PEZI</name>
<reference evidence="1" key="1">
    <citation type="submission" date="2023-06" db="EMBL/GenBank/DDBJ databases">
        <title>Genome-scale phylogeny and comparative genomics of the fungal order Sordariales.</title>
        <authorList>
            <consortium name="Lawrence Berkeley National Laboratory"/>
            <person name="Hensen N."/>
            <person name="Bonometti L."/>
            <person name="Westerberg I."/>
            <person name="Brannstrom I.O."/>
            <person name="Guillou S."/>
            <person name="Cros-Aarteil S."/>
            <person name="Calhoun S."/>
            <person name="Haridas S."/>
            <person name="Kuo A."/>
            <person name="Mondo S."/>
            <person name="Pangilinan J."/>
            <person name="Riley R."/>
            <person name="Labutti K."/>
            <person name="Andreopoulos B."/>
            <person name="Lipzen A."/>
            <person name="Chen C."/>
            <person name="Yanf M."/>
            <person name="Daum C."/>
            <person name="Ng V."/>
            <person name="Clum A."/>
            <person name="Steindorff A."/>
            <person name="Ohm R."/>
            <person name="Martin F."/>
            <person name="Silar P."/>
            <person name="Natvig D."/>
            <person name="Lalanne C."/>
            <person name="Gautier V."/>
            <person name="Ament-Velasquez S.L."/>
            <person name="Kruys A."/>
            <person name="Hutchinson M.I."/>
            <person name="Powell A.J."/>
            <person name="Barry K."/>
            <person name="Miller A.N."/>
            <person name="Grigoriev I.V."/>
            <person name="Debuchy R."/>
            <person name="Gladieux P."/>
            <person name="Thoren M.H."/>
            <person name="Johannesson H."/>
        </authorList>
    </citation>
    <scope>NUCLEOTIDE SEQUENCE</scope>
    <source>
        <strain evidence="1">CBS 540.89</strain>
    </source>
</reference>
<evidence type="ECO:0000313" key="2">
    <source>
        <dbReference type="Proteomes" id="UP001172159"/>
    </source>
</evidence>